<dbReference type="SUPFAM" id="SSF55031">
    <property type="entry name" value="Bacterial exopeptidase dimerisation domain"/>
    <property type="match status" value="1"/>
</dbReference>
<evidence type="ECO:0000313" key="3">
    <source>
        <dbReference type="Proteomes" id="UP001500467"/>
    </source>
</evidence>
<dbReference type="SUPFAM" id="SSF53187">
    <property type="entry name" value="Zn-dependent exopeptidases"/>
    <property type="match status" value="1"/>
</dbReference>
<dbReference type="Proteomes" id="UP001500467">
    <property type="component" value="Unassembled WGS sequence"/>
</dbReference>
<feature type="domain" description="Peptidase M20 dimerisation" evidence="1">
    <location>
        <begin position="202"/>
        <end position="294"/>
    </location>
</feature>
<comment type="caution">
    <text evidence="2">The sequence shown here is derived from an EMBL/GenBank/DDBJ whole genome shotgun (WGS) entry which is preliminary data.</text>
</comment>
<organism evidence="2 3">
    <name type="scientific">Prauserella alba</name>
    <dbReference type="NCBI Taxonomy" id="176898"/>
    <lineage>
        <taxon>Bacteria</taxon>
        <taxon>Bacillati</taxon>
        <taxon>Actinomycetota</taxon>
        <taxon>Actinomycetes</taxon>
        <taxon>Pseudonocardiales</taxon>
        <taxon>Pseudonocardiaceae</taxon>
        <taxon>Prauserella</taxon>
    </lineage>
</organism>
<dbReference type="InterPro" id="IPR017439">
    <property type="entry name" value="Amidohydrolase"/>
</dbReference>
<dbReference type="PANTHER" id="PTHR11014:SF63">
    <property type="entry name" value="METALLOPEPTIDASE, PUTATIVE (AFU_ORTHOLOGUE AFUA_6G09600)-RELATED"/>
    <property type="match status" value="1"/>
</dbReference>
<gene>
    <name evidence="2" type="ORF">GCM10009675_33520</name>
</gene>
<accession>A0ABN1VGG0</accession>
<evidence type="ECO:0000259" key="1">
    <source>
        <dbReference type="Pfam" id="PF07687"/>
    </source>
</evidence>
<keyword evidence="3" id="KW-1185">Reference proteome</keyword>
<dbReference type="InterPro" id="IPR002933">
    <property type="entry name" value="Peptidase_M20"/>
</dbReference>
<dbReference type="Pfam" id="PF01546">
    <property type="entry name" value="Peptidase_M20"/>
    <property type="match status" value="1"/>
</dbReference>
<dbReference type="InterPro" id="IPR011650">
    <property type="entry name" value="Peptidase_M20_dimer"/>
</dbReference>
<name>A0ABN1VGG0_9PSEU</name>
<dbReference type="Gene3D" id="3.40.630.10">
    <property type="entry name" value="Zn peptidases"/>
    <property type="match status" value="1"/>
</dbReference>
<dbReference type="Gene3D" id="3.30.70.360">
    <property type="match status" value="1"/>
</dbReference>
<dbReference type="CDD" id="cd03886">
    <property type="entry name" value="M20_Acy1"/>
    <property type="match status" value="1"/>
</dbReference>
<sequence>MHEEHNTVDLHDDARGQQEELERLRRELHREPEVGLDLPRTQEKVLDALHGLGLDITTGDATTSVTAVLRGTGPRRDAAEPKTVLLRADMDALPVAEATGLDFASRNGAMHACGHDLHTTSLVGAARLLSSHRDRLDGDVVLMFQPGEEGYDGASVMIDEGVLDSAGRRADAAYALHVFSATLPSGRLASRPGPILSASNRLRVVVRGAGGHGSMPHRAKDPVTAAADMVGALQTMVTRRFDIFDPVVLSVGVLRAGTARNVIPDHAEFEATVRCFSAEAIARLDEMINETLDGVARAHGVAVDVRFEREYPVTVNNADEAEFAADVVREAIGEEHYTELPTPVAGSEDFSRVLDEVPGAFLGLGATMPGLDPAEAPNNHSPYATFDPATLSRAATVYAELAMRRLDRFTEGAPR</sequence>
<dbReference type="NCBIfam" id="TIGR01891">
    <property type="entry name" value="amidohydrolases"/>
    <property type="match status" value="1"/>
</dbReference>
<dbReference type="PANTHER" id="PTHR11014">
    <property type="entry name" value="PEPTIDASE M20 FAMILY MEMBER"/>
    <property type="match status" value="1"/>
</dbReference>
<reference evidence="2 3" key="1">
    <citation type="journal article" date="2019" name="Int. J. Syst. Evol. Microbiol.">
        <title>The Global Catalogue of Microorganisms (GCM) 10K type strain sequencing project: providing services to taxonomists for standard genome sequencing and annotation.</title>
        <authorList>
            <consortium name="The Broad Institute Genomics Platform"/>
            <consortium name="The Broad Institute Genome Sequencing Center for Infectious Disease"/>
            <person name="Wu L."/>
            <person name="Ma J."/>
        </authorList>
    </citation>
    <scope>NUCLEOTIDE SEQUENCE [LARGE SCALE GENOMIC DNA]</scope>
    <source>
        <strain evidence="2 3">JCM 13022</strain>
    </source>
</reference>
<dbReference type="PIRSF" id="PIRSF005962">
    <property type="entry name" value="Pept_M20D_amidohydro"/>
    <property type="match status" value="1"/>
</dbReference>
<evidence type="ECO:0000313" key="2">
    <source>
        <dbReference type="EMBL" id="GAA1210228.1"/>
    </source>
</evidence>
<dbReference type="EMBL" id="BAAALM010000012">
    <property type="protein sequence ID" value="GAA1210228.1"/>
    <property type="molecule type" value="Genomic_DNA"/>
</dbReference>
<dbReference type="InterPro" id="IPR036264">
    <property type="entry name" value="Bact_exopeptidase_dim_dom"/>
</dbReference>
<protein>
    <submittedName>
        <fullName evidence="2">M20 family metallopeptidase</fullName>
    </submittedName>
</protein>
<proteinExistence type="predicted"/>
<dbReference type="Pfam" id="PF07687">
    <property type="entry name" value="M20_dimer"/>
    <property type="match status" value="1"/>
</dbReference>